<keyword evidence="1 5" id="KW-0489">Methyltransferase</keyword>
<dbReference type="GO" id="GO:0032259">
    <property type="term" value="P:methylation"/>
    <property type="evidence" value="ECO:0007669"/>
    <property type="project" value="UniProtKB-KW"/>
</dbReference>
<dbReference type="PANTHER" id="PTHR43836">
    <property type="entry name" value="CATECHOL O-METHYLTRANSFERASE 1-RELATED"/>
    <property type="match status" value="1"/>
</dbReference>
<dbReference type="RefSeq" id="WP_022936364.1">
    <property type="nucleotide sequence ID" value="NZ_BAABZA010000001.1"/>
</dbReference>
<organism evidence="5 6">
    <name type="scientific">Dielma fastidiosa</name>
    <dbReference type="NCBI Taxonomy" id="1034346"/>
    <lineage>
        <taxon>Bacteria</taxon>
        <taxon>Bacillati</taxon>
        <taxon>Bacillota</taxon>
        <taxon>Erysipelotrichia</taxon>
        <taxon>Erysipelotrichales</taxon>
        <taxon>Erysipelotrichaceae</taxon>
        <taxon>Dielma</taxon>
    </lineage>
</organism>
<dbReference type="EMBL" id="QJKH01000001">
    <property type="protein sequence ID" value="PXX81448.1"/>
    <property type="molecule type" value="Genomic_DNA"/>
</dbReference>
<evidence type="ECO:0000313" key="4">
    <source>
        <dbReference type="EMBL" id="MDY5167121.1"/>
    </source>
</evidence>
<reference evidence="4" key="2">
    <citation type="submission" date="2022-03" db="EMBL/GenBank/DDBJ databases">
        <title>First case of bacteraemia caused by Dielma fastidiosa in a patient hospitalised with diverticulitis.</title>
        <authorList>
            <person name="Forman-Ankjaer B."/>
            <person name="Hvid-Jensen F."/>
            <person name="Kobel C.M."/>
            <person name="Greve T."/>
        </authorList>
    </citation>
    <scope>NUCLEOTIDE SEQUENCE</scope>
    <source>
        <strain evidence="4">AUH_DF_2021</strain>
    </source>
</reference>
<dbReference type="SUPFAM" id="SSF53335">
    <property type="entry name" value="S-adenosyl-L-methionine-dependent methyltransferases"/>
    <property type="match status" value="1"/>
</dbReference>
<keyword evidence="2 5" id="KW-0808">Transferase</keyword>
<dbReference type="InterPro" id="IPR029063">
    <property type="entry name" value="SAM-dependent_MTases_sf"/>
</dbReference>
<keyword evidence="3" id="KW-0949">S-adenosyl-L-methionine</keyword>
<protein>
    <submittedName>
        <fullName evidence="4 5">O-methyltransferase</fullName>
    </submittedName>
</protein>
<gene>
    <name evidence="5" type="ORF">DES51_10153</name>
    <name evidence="4" type="ORF">MQE39_03150</name>
</gene>
<reference evidence="5 6" key="1">
    <citation type="submission" date="2018-05" db="EMBL/GenBank/DDBJ databases">
        <title>Genomic Encyclopedia of Type Strains, Phase IV (KMG-IV): sequencing the most valuable type-strain genomes for metagenomic binning, comparative biology and taxonomic classification.</title>
        <authorList>
            <person name="Goeker M."/>
        </authorList>
    </citation>
    <scope>NUCLEOTIDE SEQUENCE [LARGE SCALE GENOMIC DNA]</scope>
    <source>
        <strain evidence="5 6">JC118</strain>
    </source>
</reference>
<proteinExistence type="predicted"/>
<dbReference type="Gene3D" id="3.40.50.150">
    <property type="entry name" value="Vaccinia Virus protein VP39"/>
    <property type="match status" value="1"/>
</dbReference>
<dbReference type="Pfam" id="PF01596">
    <property type="entry name" value="Methyltransf_3"/>
    <property type="match status" value="1"/>
</dbReference>
<dbReference type="AlphaFoldDB" id="A0A2V2FHA0"/>
<dbReference type="PANTHER" id="PTHR43836:SF2">
    <property type="entry name" value="CATECHOL O-METHYLTRANSFERASE 1-RELATED"/>
    <property type="match status" value="1"/>
</dbReference>
<evidence type="ECO:0000256" key="3">
    <source>
        <dbReference type="ARBA" id="ARBA00022691"/>
    </source>
</evidence>
<dbReference type="OrthoDB" id="9799672at2"/>
<dbReference type="InterPro" id="IPR002935">
    <property type="entry name" value="SAM_O-MeTrfase"/>
</dbReference>
<dbReference type="Proteomes" id="UP001276902">
    <property type="component" value="Unassembled WGS sequence"/>
</dbReference>
<evidence type="ECO:0000313" key="6">
    <source>
        <dbReference type="Proteomes" id="UP000247612"/>
    </source>
</evidence>
<accession>A0A2V2FHA0</accession>
<dbReference type="CDD" id="cd02440">
    <property type="entry name" value="AdoMet_MTases"/>
    <property type="match status" value="1"/>
</dbReference>
<name>A0A2V2FHA0_9FIRM</name>
<evidence type="ECO:0000256" key="1">
    <source>
        <dbReference type="ARBA" id="ARBA00022603"/>
    </source>
</evidence>
<sequence length="193" mass="22181">MEALIKEMEAYAAENHVPIMQQEGIEFFQKLVEKEEIRSILELGTAIGYSAIQLARLHPDIHVVTIERDEERYQLAVENVKRSGLEKQITCIFDDIMNVELSDSFDCIFIDAAKAQYIRFFERFEANLKPGGVIVSDNLKFHGLVGAPLIKSRNLRSLVRKIQGYIDYLKTRDDYETVFYECGDGVAVSRKRI</sequence>
<evidence type="ECO:0000313" key="5">
    <source>
        <dbReference type="EMBL" id="PXX81448.1"/>
    </source>
</evidence>
<dbReference type="PROSITE" id="PS51682">
    <property type="entry name" value="SAM_OMT_I"/>
    <property type="match status" value="1"/>
</dbReference>
<dbReference type="EMBL" id="JALDAW010000008">
    <property type="protein sequence ID" value="MDY5167121.1"/>
    <property type="molecule type" value="Genomic_DNA"/>
</dbReference>
<dbReference type="STRING" id="1034346.GCA_000313565_00052"/>
<comment type="caution">
    <text evidence="5">The sequence shown here is derived from an EMBL/GenBank/DDBJ whole genome shotgun (WGS) entry which is preliminary data.</text>
</comment>
<keyword evidence="6" id="KW-1185">Reference proteome</keyword>
<dbReference type="GO" id="GO:0008171">
    <property type="term" value="F:O-methyltransferase activity"/>
    <property type="evidence" value="ECO:0007669"/>
    <property type="project" value="InterPro"/>
</dbReference>
<evidence type="ECO:0000256" key="2">
    <source>
        <dbReference type="ARBA" id="ARBA00022679"/>
    </source>
</evidence>
<dbReference type="Proteomes" id="UP000247612">
    <property type="component" value="Unassembled WGS sequence"/>
</dbReference>